<evidence type="ECO:0000313" key="2">
    <source>
        <dbReference type="Proteomes" id="UP000190637"/>
    </source>
</evidence>
<protein>
    <submittedName>
        <fullName evidence="1">Uncharacterized protein</fullName>
    </submittedName>
</protein>
<dbReference type="EMBL" id="FUWS01000018">
    <property type="protein sequence ID" value="SKA37923.1"/>
    <property type="molecule type" value="Genomic_DNA"/>
</dbReference>
<accession>A0A1T4TBX1</accession>
<dbReference type="STRING" id="1122192.SAMN02745673_04758"/>
<keyword evidence="2" id="KW-1185">Reference proteome</keyword>
<dbReference type="Proteomes" id="UP000190637">
    <property type="component" value="Unassembled WGS sequence"/>
</dbReference>
<gene>
    <name evidence="1" type="ORF">SAMN02745673_04758</name>
</gene>
<sequence length="137" mass="16210">MKHREIRPEADLPELAFQVKFYTPRRRSLIISASPRENNLRPRVDLLFREVEEMSLLNFMKGISVYSEEMPEREAVKYILRSRKREEHVIAQSLDVDVSRTAEFFRDKWGVMNFLSEAPPDGGWSVYPELKNRPPED</sequence>
<organism evidence="1 2">
    <name type="scientific">Marinactinospora thermotolerans DSM 45154</name>
    <dbReference type="NCBI Taxonomy" id="1122192"/>
    <lineage>
        <taxon>Bacteria</taxon>
        <taxon>Bacillati</taxon>
        <taxon>Actinomycetota</taxon>
        <taxon>Actinomycetes</taxon>
        <taxon>Streptosporangiales</taxon>
        <taxon>Nocardiopsidaceae</taxon>
        <taxon>Marinactinospora</taxon>
    </lineage>
</organism>
<proteinExistence type="predicted"/>
<name>A0A1T4TBX1_9ACTN</name>
<dbReference type="RefSeq" id="WP_078763976.1">
    <property type="nucleotide sequence ID" value="NZ_FUWS01000018.1"/>
</dbReference>
<evidence type="ECO:0000313" key="1">
    <source>
        <dbReference type="EMBL" id="SKA37923.1"/>
    </source>
</evidence>
<dbReference type="AlphaFoldDB" id="A0A1T4TBX1"/>
<reference evidence="1 2" key="1">
    <citation type="submission" date="2017-02" db="EMBL/GenBank/DDBJ databases">
        <authorList>
            <person name="Peterson S.W."/>
        </authorList>
    </citation>
    <scope>NUCLEOTIDE SEQUENCE [LARGE SCALE GENOMIC DNA]</scope>
    <source>
        <strain evidence="1 2">DSM 45154</strain>
    </source>
</reference>